<evidence type="ECO:0000313" key="3">
    <source>
        <dbReference type="Proteomes" id="UP000694863"/>
    </source>
</evidence>
<keyword evidence="1" id="KW-0472">Membrane</keyword>
<keyword evidence="1" id="KW-1133">Transmembrane helix</keyword>
<name>A0ABM0J6Q5_ECHTE</name>
<accession>A0ABM0J6Q5</accession>
<protein>
    <submittedName>
        <fullName evidence="4">Lck-interacting transmembrane adapter 1</fullName>
    </submittedName>
</protein>
<dbReference type="InterPro" id="IPR026072">
    <property type="entry name" value="Lime1"/>
</dbReference>
<dbReference type="RefSeq" id="XP_004716118.2">
    <property type="nucleotide sequence ID" value="XM_004716061.2"/>
</dbReference>
<dbReference type="PANTHER" id="PTHR47740:SF1">
    <property type="entry name" value="LCK-INTERACTING TRANSMEMBRANE ADAPTER 1"/>
    <property type="match status" value="1"/>
</dbReference>
<keyword evidence="2" id="KW-0732">Signal</keyword>
<keyword evidence="1 4" id="KW-0812">Transmembrane</keyword>
<sequence>MWVSLLAAVQWGLGLSQVSKTGLCGHGCPASLPSQCSEGPLLWSLREHGAELASIPSRGAAGGAAPGRRLWAGASCVLSQFTKPISQVGGRAAGTPWGLSCLSLPQVALCGMGPQLPWAPPALGILAGCVLLLGLWALCSVCHRKRAPRQGVGLQGAEIPADLMQLRQTHLRTLSKSDTRLHELHRGQRGGRAPRPASMDLLHPHWPEGHRGTLRLPAVLPTCPHPELPQPWPAVATLASAGSETYSNVGLAALPRASLAASPEVWSGAQLTSGRARPGLGPGAAEYASIQKLKGADKGLHGQQKAEVTPASQVDTLYSRVNKPKRRDAGAPTVWSGQGVDQEPLENVYESISELGCERPPLASSNRGHV</sequence>
<feature type="chain" id="PRO_5046254056" evidence="2">
    <location>
        <begin position="17"/>
        <end position="370"/>
    </location>
</feature>
<organism evidence="3 4">
    <name type="scientific">Echinops telfairi</name>
    <name type="common">Lesser hedgehog tenrec</name>
    <dbReference type="NCBI Taxonomy" id="9371"/>
    <lineage>
        <taxon>Eukaryota</taxon>
        <taxon>Metazoa</taxon>
        <taxon>Chordata</taxon>
        <taxon>Craniata</taxon>
        <taxon>Vertebrata</taxon>
        <taxon>Euteleostomi</taxon>
        <taxon>Mammalia</taxon>
        <taxon>Eutheria</taxon>
        <taxon>Afrotheria</taxon>
        <taxon>Tenrecidae</taxon>
        <taxon>Tenrecinae</taxon>
        <taxon>Echinops</taxon>
    </lineage>
</organism>
<dbReference type="GeneID" id="101639706"/>
<feature type="transmembrane region" description="Helical" evidence="1">
    <location>
        <begin position="118"/>
        <end position="139"/>
    </location>
</feature>
<keyword evidence="3" id="KW-1185">Reference proteome</keyword>
<proteinExistence type="predicted"/>
<reference evidence="4" key="1">
    <citation type="submission" date="2025-08" db="UniProtKB">
        <authorList>
            <consortium name="RefSeq"/>
        </authorList>
    </citation>
    <scope>IDENTIFICATION</scope>
</reference>
<dbReference type="PANTHER" id="PTHR47740">
    <property type="entry name" value="LCK-INTERACTING TRANSMEMBRANE ADAPTER 1, LIME1"/>
    <property type="match status" value="1"/>
</dbReference>
<evidence type="ECO:0000313" key="4">
    <source>
        <dbReference type="RefSeq" id="XP_004716118.2"/>
    </source>
</evidence>
<evidence type="ECO:0000256" key="2">
    <source>
        <dbReference type="SAM" id="SignalP"/>
    </source>
</evidence>
<gene>
    <name evidence="4" type="primary">LIME1</name>
</gene>
<evidence type="ECO:0000256" key="1">
    <source>
        <dbReference type="SAM" id="Phobius"/>
    </source>
</evidence>
<dbReference type="Proteomes" id="UP000694863">
    <property type="component" value="Unplaced"/>
</dbReference>
<feature type="signal peptide" evidence="2">
    <location>
        <begin position="1"/>
        <end position="16"/>
    </location>
</feature>
<dbReference type="Pfam" id="PF15332">
    <property type="entry name" value="LIME1"/>
    <property type="match status" value="1"/>
</dbReference>